<evidence type="ECO:0008006" key="3">
    <source>
        <dbReference type="Google" id="ProtNLM"/>
    </source>
</evidence>
<dbReference type="GO" id="GO:0003676">
    <property type="term" value="F:nucleic acid binding"/>
    <property type="evidence" value="ECO:0007669"/>
    <property type="project" value="InterPro"/>
</dbReference>
<dbReference type="Gene3D" id="3.30.420.10">
    <property type="entry name" value="Ribonuclease H-like superfamily/Ribonuclease H"/>
    <property type="match status" value="1"/>
</dbReference>
<organism evidence="1 2">
    <name type="scientific">Zophobas morio</name>
    <dbReference type="NCBI Taxonomy" id="2755281"/>
    <lineage>
        <taxon>Eukaryota</taxon>
        <taxon>Metazoa</taxon>
        <taxon>Ecdysozoa</taxon>
        <taxon>Arthropoda</taxon>
        <taxon>Hexapoda</taxon>
        <taxon>Insecta</taxon>
        <taxon>Pterygota</taxon>
        <taxon>Neoptera</taxon>
        <taxon>Endopterygota</taxon>
        <taxon>Coleoptera</taxon>
        <taxon>Polyphaga</taxon>
        <taxon>Cucujiformia</taxon>
        <taxon>Tenebrionidae</taxon>
        <taxon>Zophobas</taxon>
    </lineage>
</organism>
<dbReference type="Proteomes" id="UP001168821">
    <property type="component" value="Unassembled WGS sequence"/>
</dbReference>
<name>A0AA38J8X9_9CUCU</name>
<comment type="caution">
    <text evidence="1">The sequence shown here is derived from an EMBL/GenBank/DDBJ whole genome shotgun (WGS) entry which is preliminary data.</text>
</comment>
<dbReference type="PANTHER" id="PTHR47326:SF1">
    <property type="entry name" value="HTH PSQ-TYPE DOMAIN-CONTAINING PROTEIN"/>
    <property type="match status" value="1"/>
</dbReference>
<protein>
    <recommendedName>
        <fullName evidence="3">Transposable element Tc3 transposase</fullName>
    </recommendedName>
</protein>
<dbReference type="AlphaFoldDB" id="A0AA38J8X9"/>
<dbReference type="PANTHER" id="PTHR47326">
    <property type="entry name" value="TRANSPOSABLE ELEMENT TC3 TRANSPOSASE-LIKE PROTEIN"/>
    <property type="match status" value="1"/>
</dbReference>
<proteinExistence type="predicted"/>
<evidence type="ECO:0000313" key="1">
    <source>
        <dbReference type="EMBL" id="KAJ3665939.1"/>
    </source>
</evidence>
<gene>
    <name evidence="1" type="ORF">Zmor_001403</name>
</gene>
<accession>A0AA38J8X9</accession>
<dbReference type="EMBL" id="JALNTZ010000001">
    <property type="protein sequence ID" value="KAJ3665939.1"/>
    <property type="molecule type" value="Genomic_DNA"/>
</dbReference>
<evidence type="ECO:0000313" key="2">
    <source>
        <dbReference type="Proteomes" id="UP001168821"/>
    </source>
</evidence>
<sequence length="114" mass="13400">MWYLHDGAPAHYTHDVREWLNQTFPRKWIGRNGPVRWPSRSPDLNSCDYFLWGHMKQLVYAAPINSIEELTNRIHDVSATIRANPDMIRRAQGSLIRRARACIANDGRHFEQFL</sequence>
<dbReference type="InterPro" id="IPR036397">
    <property type="entry name" value="RNaseH_sf"/>
</dbReference>
<keyword evidence="2" id="KW-1185">Reference proteome</keyword>
<reference evidence="1" key="1">
    <citation type="journal article" date="2023" name="G3 (Bethesda)">
        <title>Whole genome assemblies of Zophobas morio and Tenebrio molitor.</title>
        <authorList>
            <person name="Kaur S."/>
            <person name="Stinson S.A."/>
            <person name="diCenzo G.C."/>
        </authorList>
    </citation>
    <scope>NUCLEOTIDE SEQUENCE</scope>
    <source>
        <strain evidence="1">QUZm001</strain>
    </source>
</reference>